<accession>A0ABY6AWH6</accession>
<dbReference type="Proteomes" id="UP001064933">
    <property type="component" value="Chromosome"/>
</dbReference>
<dbReference type="RefSeq" id="WP_261756899.1">
    <property type="nucleotide sequence ID" value="NZ_CP104562.2"/>
</dbReference>
<protein>
    <submittedName>
        <fullName evidence="2">Uncharacterized protein</fullName>
    </submittedName>
</protein>
<proteinExistence type="predicted"/>
<organism evidence="2 3">
    <name type="scientific">Roseateles amylovorans</name>
    <dbReference type="NCBI Taxonomy" id="2978473"/>
    <lineage>
        <taxon>Bacteria</taxon>
        <taxon>Pseudomonadati</taxon>
        <taxon>Pseudomonadota</taxon>
        <taxon>Betaproteobacteria</taxon>
        <taxon>Burkholderiales</taxon>
        <taxon>Sphaerotilaceae</taxon>
        <taxon>Roseateles</taxon>
    </lineage>
</organism>
<sequence length="65" mass="7073">MANALDSLGQWETIMVHALDPRQADCRPGDGDLPTTSRPSRMCDSRSESTNQRAVIADPPSVIAY</sequence>
<keyword evidence="3" id="KW-1185">Reference proteome</keyword>
<feature type="region of interest" description="Disordered" evidence="1">
    <location>
        <begin position="22"/>
        <end position="65"/>
    </location>
</feature>
<evidence type="ECO:0000313" key="3">
    <source>
        <dbReference type="Proteomes" id="UP001064933"/>
    </source>
</evidence>
<evidence type="ECO:0000256" key="1">
    <source>
        <dbReference type="SAM" id="MobiDB-lite"/>
    </source>
</evidence>
<name>A0ABY6AWH6_9BURK</name>
<gene>
    <name evidence="2" type="ORF">N4261_19365</name>
</gene>
<dbReference type="EMBL" id="CP104562">
    <property type="protein sequence ID" value="UXH77155.1"/>
    <property type="molecule type" value="Genomic_DNA"/>
</dbReference>
<reference evidence="2" key="1">
    <citation type="submission" date="2022-10" db="EMBL/GenBank/DDBJ databases">
        <title>Characterization and whole genome sequencing of a new Roseateles species, isolated from fresh water.</title>
        <authorList>
            <person name="Guliayeva D.Y."/>
            <person name="Akhremchuk A.E."/>
            <person name="Sikolenko M.A."/>
            <person name="Valentovich L.N."/>
            <person name="Sidarenka A.V."/>
        </authorList>
    </citation>
    <scope>NUCLEOTIDE SEQUENCE</scope>
    <source>
        <strain evidence="2">BIM B-1768</strain>
    </source>
</reference>
<evidence type="ECO:0000313" key="2">
    <source>
        <dbReference type="EMBL" id="UXH77155.1"/>
    </source>
</evidence>